<evidence type="ECO:0000313" key="2">
    <source>
        <dbReference type="Proteomes" id="UP000006753"/>
    </source>
</evidence>
<dbReference type="KEGG" id="mbe:MBM_01174"/>
<dbReference type="EMBL" id="JH921429">
    <property type="protein sequence ID" value="EKD20492.1"/>
    <property type="molecule type" value="Genomic_DNA"/>
</dbReference>
<dbReference type="Proteomes" id="UP000006753">
    <property type="component" value="Unassembled WGS sequence"/>
</dbReference>
<evidence type="ECO:0000313" key="1">
    <source>
        <dbReference type="EMBL" id="EKD20492.1"/>
    </source>
</evidence>
<dbReference type="AlphaFoldDB" id="K1X5T6"/>
<gene>
    <name evidence="1" type="ORF">MBM_01174</name>
</gene>
<name>K1X5T6_MARBU</name>
<organism evidence="1 2">
    <name type="scientific">Marssonina brunnea f. sp. multigermtubi (strain MB_m1)</name>
    <name type="common">Marssonina leaf spot fungus</name>
    <dbReference type="NCBI Taxonomy" id="1072389"/>
    <lineage>
        <taxon>Eukaryota</taxon>
        <taxon>Fungi</taxon>
        <taxon>Dikarya</taxon>
        <taxon>Ascomycota</taxon>
        <taxon>Pezizomycotina</taxon>
        <taxon>Leotiomycetes</taxon>
        <taxon>Helotiales</taxon>
        <taxon>Drepanopezizaceae</taxon>
        <taxon>Drepanopeziza</taxon>
    </lineage>
</organism>
<keyword evidence="2" id="KW-1185">Reference proteome</keyword>
<protein>
    <submittedName>
        <fullName evidence="1">Uncharacterized protein</fullName>
    </submittedName>
</protein>
<sequence length="124" mass="13295">MITSVSLISKLLLSRVLLIGPEKCISLQSKLLIAIASPDPKVIAIVGTYTLTALLICICPGDPTSWYAELGGVGEGVKLGVLISPHRAIRAAALPFPPAKWSSISLAVMHGRRRWSTEDHIQDL</sequence>
<dbReference type="HOGENOM" id="CLU_2004394_0_0_1"/>
<dbReference type="InParanoid" id="K1X5T6"/>
<proteinExistence type="predicted"/>
<accession>K1X5T6</accession>
<reference evidence="1 2" key="1">
    <citation type="journal article" date="2012" name="BMC Genomics">
        <title>Sequencing the genome of Marssonina brunnea reveals fungus-poplar co-evolution.</title>
        <authorList>
            <person name="Zhu S."/>
            <person name="Cao Y.-Z."/>
            <person name="Jiang C."/>
            <person name="Tan B.-Y."/>
            <person name="Wang Z."/>
            <person name="Feng S."/>
            <person name="Zhang L."/>
            <person name="Su X.-H."/>
            <person name="Brejova B."/>
            <person name="Vinar T."/>
            <person name="Xu M."/>
            <person name="Wang M.-X."/>
            <person name="Zhang S.-G."/>
            <person name="Huang M.-R."/>
            <person name="Wu R."/>
            <person name="Zhou Y."/>
        </authorList>
    </citation>
    <scope>NUCLEOTIDE SEQUENCE [LARGE SCALE GENOMIC DNA]</scope>
    <source>
        <strain evidence="1 2">MB_m1</strain>
    </source>
</reference>